<evidence type="ECO:0000313" key="2">
    <source>
        <dbReference type="EMBL" id="KAK7088071.1"/>
    </source>
</evidence>
<keyword evidence="1" id="KW-0648">Protein biosynthesis</keyword>
<dbReference type="EC" id="6.3.5.-" evidence="1"/>
<name>A0AAN9AJN5_9CAEN</name>
<dbReference type="InterPro" id="IPR003837">
    <property type="entry name" value="GatC"/>
</dbReference>
<evidence type="ECO:0000313" key="3">
    <source>
        <dbReference type="Proteomes" id="UP001374579"/>
    </source>
</evidence>
<comment type="caution">
    <text evidence="2">The sequence shown here is derived from an EMBL/GenBank/DDBJ whole genome shotgun (WGS) entry which is preliminary data.</text>
</comment>
<comment type="subunit">
    <text evidence="1">Subunit of the heterotrimeric GatCAB amidotransferase (AdT) complex, composed of A, B and C subunits.</text>
</comment>
<comment type="similarity">
    <text evidence="1">Belongs to the GatC family.</text>
</comment>
<dbReference type="PANTHER" id="PTHR15004">
    <property type="entry name" value="GLUTAMYL-TRNA(GLN) AMIDOTRANSFERASE SUBUNIT C, MITOCHONDRIAL"/>
    <property type="match status" value="1"/>
</dbReference>
<dbReference type="GO" id="GO:0005739">
    <property type="term" value="C:mitochondrion"/>
    <property type="evidence" value="ECO:0007669"/>
    <property type="project" value="UniProtKB-SubCell"/>
</dbReference>
<proteinExistence type="inferred from homology"/>
<protein>
    <recommendedName>
        <fullName evidence="1">Glutamyl-tRNA(Gln) amidotransferase subunit C, mitochondrial</fullName>
        <shortName evidence="1">Glu-AdT subunit C</shortName>
        <ecNumber evidence="1">6.3.5.-</ecNumber>
    </recommendedName>
</protein>
<organism evidence="2 3">
    <name type="scientific">Littorina saxatilis</name>
    <dbReference type="NCBI Taxonomy" id="31220"/>
    <lineage>
        <taxon>Eukaryota</taxon>
        <taxon>Metazoa</taxon>
        <taxon>Spiralia</taxon>
        <taxon>Lophotrochozoa</taxon>
        <taxon>Mollusca</taxon>
        <taxon>Gastropoda</taxon>
        <taxon>Caenogastropoda</taxon>
        <taxon>Littorinimorpha</taxon>
        <taxon>Littorinoidea</taxon>
        <taxon>Littorinidae</taxon>
        <taxon>Littorina</taxon>
    </lineage>
</organism>
<dbReference type="InterPro" id="IPR036113">
    <property type="entry name" value="Asp/Glu-ADT_sf_sub_c"/>
</dbReference>
<dbReference type="EMBL" id="JBAMIC010004070">
    <property type="protein sequence ID" value="KAK7088071.1"/>
    <property type="molecule type" value="Genomic_DNA"/>
</dbReference>
<comment type="catalytic activity">
    <reaction evidence="1">
        <text>L-glutamyl-tRNA(Gln) + L-glutamine + ATP + H2O = L-glutaminyl-tRNA(Gln) + L-glutamate + ADP + phosphate + H(+)</text>
        <dbReference type="Rhea" id="RHEA:17521"/>
        <dbReference type="Rhea" id="RHEA-COMP:9681"/>
        <dbReference type="Rhea" id="RHEA-COMP:9684"/>
        <dbReference type="ChEBI" id="CHEBI:15377"/>
        <dbReference type="ChEBI" id="CHEBI:15378"/>
        <dbReference type="ChEBI" id="CHEBI:29985"/>
        <dbReference type="ChEBI" id="CHEBI:30616"/>
        <dbReference type="ChEBI" id="CHEBI:43474"/>
        <dbReference type="ChEBI" id="CHEBI:58359"/>
        <dbReference type="ChEBI" id="CHEBI:78520"/>
        <dbReference type="ChEBI" id="CHEBI:78521"/>
        <dbReference type="ChEBI" id="CHEBI:456216"/>
    </reaction>
</comment>
<dbReference type="Pfam" id="PF02686">
    <property type="entry name" value="GatC"/>
    <property type="match status" value="1"/>
</dbReference>
<dbReference type="HAMAP" id="MF_00122">
    <property type="entry name" value="GatC"/>
    <property type="match status" value="1"/>
</dbReference>
<dbReference type="GO" id="GO:0006450">
    <property type="term" value="P:regulation of translational fidelity"/>
    <property type="evidence" value="ECO:0007669"/>
    <property type="project" value="InterPro"/>
</dbReference>
<dbReference type="GO" id="GO:0032543">
    <property type="term" value="P:mitochondrial translation"/>
    <property type="evidence" value="ECO:0007669"/>
    <property type="project" value="UniProtKB-UniRule"/>
</dbReference>
<gene>
    <name evidence="2" type="ORF">V1264_022039</name>
</gene>
<dbReference type="SUPFAM" id="SSF141000">
    <property type="entry name" value="Glu-tRNAGln amidotransferase C subunit"/>
    <property type="match status" value="1"/>
</dbReference>
<dbReference type="Proteomes" id="UP001374579">
    <property type="component" value="Unassembled WGS sequence"/>
</dbReference>
<dbReference type="GO" id="GO:0005524">
    <property type="term" value="F:ATP binding"/>
    <property type="evidence" value="ECO:0007669"/>
    <property type="project" value="UniProtKB-KW"/>
</dbReference>
<dbReference type="GO" id="GO:0030956">
    <property type="term" value="C:glutamyl-tRNA(Gln) amidotransferase complex"/>
    <property type="evidence" value="ECO:0007669"/>
    <property type="project" value="UniProtKB-UniRule"/>
</dbReference>
<dbReference type="NCBIfam" id="TIGR00135">
    <property type="entry name" value="gatC"/>
    <property type="match status" value="1"/>
</dbReference>
<reference evidence="2 3" key="1">
    <citation type="submission" date="2024-02" db="EMBL/GenBank/DDBJ databases">
        <title>Chromosome-scale genome assembly of the rough periwinkle Littorina saxatilis.</title>
        <authorList>
            <person name="De Jode A."/>
            <person name="Faria R."/>
            <person name="Formenti G."/>
            <person name="Sims Y."/>
            <person name="Smith T.P."/>
            <person name="Tracey A."/>
            <person name="Wood J.M.D."/>
            <person name="Zagrodzka Z.B."/>
            <person name="Johannesson K."/>
            <person name="Butlin R.K."/>
            <person name="Leder E.H."/>
        </authorList>
    </citation>
    <scope>NUCLEOTIDE SEQUENCE [LARGE SCALE GENOMIC DNA]</scope>
    <source>
        <strain evidence="2">Snail1</strain>
        <tissue evidence="2">Muscle</tissue>
    </source>
</reference>
<keyword evidence="3" id="KW-1185">Reference proteome</keyword>
<comment type="subcellular location">
    <subcellularLocation>
        <location evidence="1">Mitochondrion</location>
    </subcellularLocation>
</comment>
<comment type="function">
    <text evidence="1">Allows the formation of correctly charged Gln-tRNA(Gln) through the transamidation of misacylated Glu-tRNA(Gln) in the mitochondria. The reaction takes place in the presence of glutamine and ATP through an activated gamma-phospho-Glu-tRNA(Gln).</text>
</comment>
<keyword evidence="1" id="KW-0436">Ligase</keyword>
<dbReference type="AlphaFoldDB" id="A0AAN9AJN5"/>
<dbReference type="GO" id="GO:0070681">
    <property type="term" value="P:glutaminyl-tRNAGln biosynthesis via transamidation"/>
    <property type="evidence" value="ECO:0007669"/>
    <property type="project" value="UniProtKB-UniRule"/>
</dbReference>
<dbReference type="PANTHER" id="PTHR15004:SF0">
    <property type="entry name" value="GLUTAMYL-TRNA(GLN) AMIDOTRANSFERASE SUBUNIT C, MITOCHONDRIAL"/>
    <property type="match status" value="1"/>
</dbReference>
<evidence type="ECO:0000256" key="1">
    <source>
        <dbReference type="HAMAP-Rule" id="MF_03149"/>
    </source>
</evidence>
<accession>A0AAN9AJN5</accession>
<keyword evidence="1" id="KW-0067">ATP-binding</keyword>
<keyword evidence="1" id="KW-0496">Mitochondrion</keyword>
<dbReference type="GO" id="GO:0050567">
    <property type="term" value="F:glutaminyl-tRNA synthase (glutamine-hydrolyzing) activity"/>
    <property type="evidence" value="ECO:0007669"/>
    <property type="project" value="UniProtKB-UniRule"/>
</dbReference>
<sequence length="149" mass="17134">MFSRFSVLRCLHKFCIANRCISSKIPDKPTWTPVDTSKLPQVEEISRDLVEHLERQSLVEFSNEEGLKRLSDAIQSANKLYMVDTEGVEPLDSVLEDRALYLRKDEVNEGNCRDDILSNASKTEEEYFVAPPGNIPLKQAEKEYKEKLK</sequence>
<keyword evidence="1" id="KW-0547">Nucleotide-binding</keyword>